<gene>
    <name evidence="1" type="ORF">SteCoe_22236</name>
</gene>
<dbReference type="Proteomes" id="UP000187209">
    <property type="component" value="Unassembled WGS sequence"/>
</dbReference>
<keyword evidence="2" id="KW-1185">Reference proteome</keyword>
<dbReference type="AlphaFoldDB" id="A0A1R2BMM0"/>
<comment type="caution">
    <text evidence="1">The sequence shown here is derived from an EMBL/GenBank/DDBJ whole genome shotgun (WGS) entry which is preliminary data.</text>
</comment>
<evidence type="ECO:0000313" key="2">
    <source>
        <dbReference type="Proteomes" id="UP000187209"/>
    </source>
</evidence>
<protein>
    <submittedName>
        <fullName evidence="1">Uncharacterized protein</fullName>
    </submittedName>
</protein>
<organism evidence="1 2">
    <name type="scientific">Stentor coeruleus</name>
    <dbReference type="NCBI Taxonomy" id="5963"/>
    <lineage>
        <taxon>Eukaryota</taxon>
        <taxon>Sar</taxon>
        <taxon>Alveolata</taxon>
        <taxon>Ciliophora</taxon>
        <taxon>Postciliodesmatophora</taxon>
        <taxon>Heterotrichea</taxon>
        <taxon>Heterotrichida</taxon>
        <taxon>Stentoridae</taxon>
        <taxon>Stentor</taxon>
    </lineage>
</organism>
<sequence>MENIVPDATRAKIVPLARKKLLAQALFKDSPSKVSIKQRKFTQHSVNTSFSKKESIIKADGFYSMTVSPLRNKDINKEDPLLKCQLIHKNDKSFNSIHSNNGLQEILIKLWKCSKMNLELDNMLKFEIERNYFSFKFQDEYPKLINFLTELNVYLQKHSSFPDYLFPYLEEIICNIELIFPLIRPTMMVFEAECLLSLAISRFSLKKIKAMRKIVRPGIEAKNISWAFLLIISEIDENLLVNIKKFEERPWDLLIEYTSNPGQVVQQIRKFPECFRLGKISKKTLQKSESIVTKFKDNIYEEGLLELSQFLLELFTFDSILCKTITHENKNRFLRSQTPSDYSCNSARSSTPQKKITKVPKLALTNTNFLTDNSGQSNLRASDTSYIKARKLRSSSSSSRLTPRRNNDSERKIQFLQESRFNKRIIDALIIDIAGKMKSEPEYLEELKIKDWEKYLSFKEEFIEIHKDAWVHESIKKFENSEMFNLNYFKEMLEIGDGKEEKAKNEDDVKLIEVKKSAFFSYVSNAQLVRQIVEKAKQASLEARI</sequence>
<dbReference type="EMBL" id="MPUH01000542">
    <property type="protein sequence ID" value="OMJ78037.1"/>
    <property type="molecule type" value="Genomic_DNA"/>
</dbReference>
<evidence type="ECO:0000313" key="1">
    <source>
        <dbReference type="EMBL" id="OMJ78037.1"/>
    </source>
</evidence>
<accession>A0A1R2BMM0</accession>
<proteinExistence type="predicted"/>
<name>A0A1R2BMM0_9CILI</name>
<reference evidence="1 2" key="1">
    <citation type="submission" date="2016-11" db="EMBL/GenBank/DDBJ databases">
        <title>The macronuclear genome of Stentor coeruleus: a giant cell with tiny introns.</title>
        <authorList>
            <person name="Slabodnick M."/>
            <person name="Ruby J.G."/>
            <person name="Reiff S.B."/>
            <person name="Swart E.C."/>
            <person name="Gosai S."/>
            <person name="Prabakaran S."/>
            <person name="Witkowska E."/>
            <person name="Larue G.E."/>
            <person name="Fisher S."/>
            <person name="Freeman R.M."/>
            <person name="Gunawardena J."/>
            <person name="Chu W."/>
            <person name="Stover N.A."/>
            <person name="Gregory B.D."/>
            <person name="Nowacki M."/>
            <person name="Derisi J."/>
            <person name="Roy S.W."/>
            <person name="Marshall W.F."/>
            <person name="Sood P."/>
        </authorList>
    </citation>
    <scope>NUCLEOTIDE SEQUENCE [LARGE SCALE GENOMIC DNA]</scope>
    <source>
        <strain evidence="1">WM001</strain>
    </source>
</reference>